<dbReference type="GO" id="GO:0016616">
    <property type="term" value="F:oxidoreductase activity, acting on the CH-OH group of donors, NAD or NADP as acceptor"/>
    <property type="evidence" value="ECO:0007669"/>
    <property type="project" value="TreeGrafter"/>
</dbReference>
<comment type="similarity">
    <text evidence="1">Belongs to the short-chain dehydrogenases/reductases (SDR) family.</text>
</comment>
<dbReference type="Gene3D" id="3.40.50.720">
    <property type="entry name" value="NAD(P)-binding Rossmann-like Domain"/>
    <property type="match status" value="1"/>
</dbReference>
<proteinExistence type="inferred from homology"/>
<dbReference type="InterPro" id="IPR002347">
    <property type="entry name" value="SDR_fam"/>
</dbReference>
<dbReference type="PROSITE" id="PS00061">
    <property type="entry name" value="ADH_SHORT"/>
    <property type="match status" value="1"/>
</dbReference>
<dbReference type="PRINTS" id="PR00081">
    <property type="entry name" value="GDHRDH"/>
</dbReference>
<dbReference type="InterPro" id="IPR036291">
    <property type="entry name" value="NAD(P)-bd_dom_sf"/>
</dbReference>
<protein>
    <recommendedName>
        <fullName evidence="3">2-deoxy-D-gluconate 3-dehydrogenase</fullName>
    </recommendedName>
</protein>
<name>A0A382CUJ4_9ZZZZ</name>
<dbReference type="SUPFAM" id="SSF51735">
    <property type="entry name" value="NAD(P)-binding Rossmann-fold domains"/>
    <property type="match status" value="1"/>
</dbReference>
<organism evidence="2">
    <name type="scientific">marine metagenome</name>
    <dbReference type="NCBI Taxonomy" id="408172"/>
    <lineage>
        <taxon>unclassified sequences</taxon>
        <taxon>metagenomes</taxon>
        <taxon>ecological metagenomes</taxon>
    </lineage>
</organism>
<dbReference type="Pfam" id="PF13561">
    <property type="entry name" value="adh_short_C2"/>
    <property type="match status" value="1"/>
</dbReference>
<evidence type="ECO:0008006" key="3">
    <source>
        <dbReference type="Google" id="ProtNLM"/>
    </source>
</evidence>
<evidence type="ECO:0000313" key="2">
    <source>
        <dbReference type="EMBL" id="SVB29492.1"/>
    </source>
</evidence>
<dbReference type="AlphaFoldDB" id="A0A382CUJ4"/>
<dbReference type="GO" id="GO:0030497">
    <property type="term" value="P:fatty acid elongation"/>
    <property type="evidence" value="ECO:0007669"/>
    <property type="project" value="TreeGrafter"/>
</dbReference>
<evidence type="ECO:0000256" key="1">
    <source>
        <dbReference type="ARBA" id="ARBA00006484"/>
    </source>
</evidence>
<accession>A0A382CUJ4</accession>
<dbReference type="InterPro" id="IPR020904">
    <property type="entry name" value="Sc_DH/Rdtase_CS"/>
</dbReference>
<dbReference type="PANTHER" id="PTHR42760:SF135">
    <property type="entry name" value="BLL7886 PROTEIN"/>
    <property type="match status" value="1"/>
</dbReference>
<reference evidence="2" key="1">
    <citation type="submission" date="2018-05" db="EMBL/GenBank/DDBJ databases">
        <authorList>
            <person name="Lanie J.A."/>
            <person name="Ng W.-L."/>
            <person name="Kazmierczak K.M."/>
            <person name="Andrzejewski T.M."/>
            <person name="Davidsen T.M."/>
            <person name="Wayne K.J."/>
            <person name="Tettelin H."/>
            <person name="Glass J.I."/>
            <person name="Rusch D."/>
            <person name="Podicherti R."/>
            <person name="Tsui H.-C.T."/>
            <person name="Winkler M.E."/>
        </authorList>
    </citation>
    <scope>NUCLEOTIDE SEQUENCE</scope>
</reference>
<dbReference type="PRINTS" id="PR00080">
    <property type="entry name" value="SDRFAMILY"/>
</dbReference>
<dbReference type="EMBL" id="UINC01036076">
    <property type="protein sequence ID" value="SVB29492.1"/>
    <property type="molecule type" value="Genomic_DNA"/>
</dbReference>
<sequence>MASELSKRSAIVYGVDKTFSNKNKRNVYFQKKCDITNKTQFKKICKNILKDNGKIDVLINNAGITLPNNSSKDYSLEDWKKTIDVNLTGAFVCSQIVAQIMKKQFIGSIINITSINAELGFPNNPAYVTSKGGLKMLTKSLARDFGKYGIRVNNLGPGYIVTEMTKKSYQNKKSRMIKQRHTLLGRWGDLIDLIGPCVFLASDASGYVTGQDIYVDGGWLANGLPE</sequence>
<dbReference type="FunFam" id="3.40.50.720:FF:000084">
    <property type="entry name" value="Short-chain dehydrogenase reductase"/>
    <property type="match status" value="1"/>
</dbReference>
<dbReference type="PANTHER" id="PTHR42760">
    <property type="entry name" value="SHORT-CHAIN DEHYDROGENASES/REDUCTASES FAMILY MEMBER"/>
    <property type="match status" value="1"/>
</dbReference>
<gene>
    <name evidence="2" type="ORF">METZ01_LOCUS182346</name>
</gene>